<comment type="pathway">
    <text evidence="7">Metabolic intermediate biosynthesis; chorismate biosynthesis; chorismate from D-erythrose 4-phosphate and phosphoenolpyruvate: step 5/7.</text>
</comment>
<dbReference type="HAMAP" id="MF_00109">
    <property type="entry name" value="Shikimate_kinase"/>
    <property type="match status" value="1"/>
</dbReference>
<dbReference type="InterPro" id="IPR031322">
    <property type="entry name" value="Shikimate/glucono_kinase"/>
</dbReference>
<feature type="binding site" evidence="7">
    <location>
        <position position="93"/>
    </location>
    <ligand>
        <name>substrate</name>
    </ligand>
</feature>
<keyword evidence="7" id="KW-0479">Metal-binding</keyword>
<dbReference type="InterPro" id="IPR027417">
    <property type="entry name" value="P-loop_NTPase"/>
</dbReference>
<dbReference type="AlphaFoldDB" id="A0A1H0D2I4"/>
<evidence type="ECO:0000256" key="3">
    <source>
        <dbReference type="ARBA" id="ARBA00022741"/>
    </source>
</evidence>
<dbReference type="EC" id="2.7.1.71" evidence="7"/>
<evidence type="ECO:0000256" key="6">
    <source>
        <dbReference type="ARBA" id="ARBA00023141"/>
    </source>
</evidence>
<dbReference type="STRING" id="206665.SAMN04488516_1043"/>
<feature type="binding site" evidence="7">
    <location>
        <begin position="26"/>
        <end position="31"/>
    </location>
    <ligand>
        <name>ATP</name>
        <dbReference type="ChEBI" id="CHEBI:30616"/>
    </ligand>
</feature>
<comment type="similarity">
    <text evidence="7">Belongs to the shikimate kinase family.</text>
</comment>
<comment type="catalytic activity">
    <reaction evidence="7">
        <text>shikimate + ATP = 3-phosphoshikimate + ADP + H(+)</text>
        <dbReference type="Rhea" id="RHEA:13121"/>
        <dbReference type="ChEBI" id="CHEBI:15378"/>
        <dbReference type="ChEBI" id="CHEBI:30616"/>
        <dbReference type="ChEBI" id="CHEBI:36208"/>
        <dbReference type="ChEBI" id="CHEBI:145989"/>
        <dbReference type="ChEBI" id="CHEBI:456216"/>
        <dbReference type="EC" id="2.7.1.71"/>
    </reaction>
</comment>
<dbReference type="Proteomes" id="UP000199602">
    <property type="component" value="Unassembled WGS sequence"/>
</dbReference>
<dbReference type="PANTHER" id="PTHR21087">
    <property type="entry name" value="SHIKIMATE KINASE"/>
    <property type="match status" value="1"/>
</dbReference>
<dbReference type="PRINTS" id="PR01100">
    <property type="entry name" value="SHIKIMTKNASE"/>
</dbReference>
<keyword evidence="7" id="KW-0460">Magnesium</keyword>
<evidence type="ECO:0000256" key="5">
    <source>
        <dbReference type="ARBA" id="ARBA00022840"/>
    </source>
</evidence>
<keyword evidence="3 7" id="KW-0547">Nucleotide-binding</keyword>
<feature type="binding site" evidence="7">
    <location>
        <position position="48"/>
    </location>
    <ligand>
        <name>substrate</name>
    </ligand>
</feature>
<dbReference type="CDD" id="cd00464">
    <property type="entry name" value="SK"/>
    <property type="match status" value="1"/>
</dbReference>
<keyword evidence="4 7" id="KW-0418">Kinase</keyword>
<dbReference type="GO" id="GO:0005829">
    <property type="term" value="C:cytosol"/>
    <property type="evidence" value="ECO:0007669"/>
    <property type="project" value="TreeGrafter"/>
</dbReference>
<keyword evidence="9" id="KW-1185">Reference proteome</keyword>
<dbReference type="GO" id="GO:0009423">
    <property type="term" value="P:chorismate biosynthetic process"/>
    <property type="evidence" value="ECO:0007669"/>
    <property type="project" value="UniProtKB-UniRule"/>
</dbReference>
<comment type="subunit">
    <text evidence="7">Monomer.</text>
</comment>
<dbReference type="NCBIfam" id="NF040667">
    <property type="entry name" value="hom_kin_desulfo"/>
    <property type="match status" value="1"/>
</dbReference>
<comment type="cofactor">
    <cofactor evidence="7">
        <name>Mg(2+)</name>
        <dbReference type="ChEBI" id="CHEBI:18420"/>
    </cofactor>
    <text evidence="7">Binds 1 Mg(2+) ion per subunit.</text>
</comment>
<feature type="binding site" evidence="7">
    <location>
        <position position="131"/>
    </location>
    <ligand>
        <name>ATP</name>
        <dbReference type="ChEBI" id="CHEBI:30616"/>
    </ligand>
</feature>
<dbReference type="GO" id="GO:0009073">
    <property type="term" value="P:aromatic amino acid family biosynthetic process"/>
    <property type="evidence" value="ECO:0007669"/>
    <property type="project" value="UniProtKB-KW"/>
</dbReference>
<dbReference type="GO" id="GO:0004765">
    <property type="term" value="F:shikimate kinase activity"/>
    <property type="evidence" value="ECO:0007669"/>
    <property type="project" value="UniProtKB-UniRule"/>
</dbReference>
<organism evidence="8 9">
    <name type="scientific">Desulfonauticus submarinus</name>
    <dbReference type="NCBI Taxonomy" id="206665"/>
    <lineage>
        <taxon>Bacteria</taxon>
        <taxon>Pseudomonadati</taxon>
        <taxon>Thermodesulfobacteriota</taxon>
        <taxon>Desulfovibrionia</taxon>
        <taxon>Desulfovibrionales</taxon>
        <taxon>Desulfonauticaceae</taxon>
        <taxon>Desulfonauticus</taxon>
    </lineage>
</organism>
<keyword evidence="2 7" id="KW-0808">Transferase</keyword>
<evidence type="ECO:0000313" key="8">
    <source>
        <dbReference type="EMBL" id="SDN64382.1"/>
    </source>
</evidence>
<dbReference type="Pfam" id="PF01202">
    <property type="entry name" value="SKI"/>
    <property type="match status" value="1"/>
</dbReference>
<comment type="subcellular location">
    <subcellularLocation>
        <location evidence="7">Cytoplasm</location>
    </subcellularLocation>
</comment>
<evidence type="ECO:0000256" key="1">
    <source>
        <dbReference type="ARBA" id="ARBA00022605"/>
    </source>
</evidence>
<dbReference type="OrthoDB" id="9800332at2"/>
<sequence>MPNKEKIIRSFFIQTQKCLILIGMPGSGKTTLGKAIASKLSWAHVDTDFIFQAWWGTDLETILKTIGLDGFLKAEEEIILSLKLNRCIISTGGSVVYSKKGMHYLQKLGYIIYLHANLKTLQDRIAKNPERGMIIKPNQNLEDLFNERSPLYERYAHFTISTEAPLNQNIKEIITWLSQQKNEKF</sequence>
<gene>
    <name evidence="7" type="primary">aroK</name>
    <name evidence="8" type="ORF">SAMN04488516_1043</name>
</gene>
<dbReference type="RefSeq" id="WP_092064606.1">
    <property type="nucleotide sequence ID" value="NZ_FNIN01000004.1"/>
</dbReference>
<dbReference type="SUPFAM" id="SSF52540">
    <property type="entry name" value="P-loop containing nucleoside triphosphate hydrolases"/>
    <property type="match status" value="1"/>
</dbReference>
<evidence type="ECO:0000313" key="9">
    <source>
        <dbReference type="Proteomes" id="UP000199602"/>
    </source>
</evidence>
<proteinExistence type="inferred from homology"/>
<dbReference type="Gene3D" id="3.40.50.300">
    <property type="entry name" value="P-loop containing nucleotide triphosphate hydrolases"/>
    <property type="match status" value="1"/>
</dbReference>
<dbReference type="GO" id="GO:0000287">
    <property type="term" value="F:magnesium ion binding"/>
    <property type="evidence" value="ECO:0007669"/>
    <property type="project" value="UniProtKB-UniRule"/>
</dbReference>
<evidence type="ECO:0000256" key="7">
    <source>
        <dbReference type="HAMAP-Rule" id="MF_00109"/>
    </source>
</evidence>
<keyword evidence="5 7" id="KW-0067">ATP-binding</keyword>
<protein>
    <recommendedName>
        <fullName evidence="7">Shikimate kinase</fullName>
        <shortName evidence="7">SK</shortName>
        <ecNumber evidence="7">2.7.1.71</ecNumber>
    </recommendedName>
</protein>
<dbReference type="PANTHER" id="PTHR21087:SF16">
    <property type="entry name" value="SHIKIMATE KINASE 1, CHLOROPLASTIC"/>
    <property type="match status" value="1"/>
</dbReference>
<evidence type="ECO:0000256" key="2">
    <source>
        <dbReference type="ARBA" id="ARBA00022679"/>
    </source>
</evidence>
<feature type="binding site" evidence="7">
    <location>
        <position position="30"/>
    </location>
    <ligand>
        <name>Mg(2+)</name>
        <dbReference type="ChEBI" id="CHEBI:18420"/>
    </ligand>
</feature>
<reference evidence="8 9" key="1">
    <citation type="submission" date="2016-10" db="EMBL/GenBank/DDBJ databases">
        <authorList>
            <person name="de Groot N.N."/>
        </authorList>
    </citation>
    <scope>NUCLEOTIDE SEQUENCE [LARGE SCALE GENOMIC DNA]</scope>
    <source>
        <strain evidence="8 9">DSM 15269</strain>
    </source>
</reference>
<keyword evidence="1 7" id="KW-0028">Amino-acid biosynthesis</keyword>
<dbReference type="EMBL" id="FNIN01000004">
    <property type="protein sequence ID" value="SDN64382.1"/>
    <property type="molecule type" value="Genomic_DNA"/>
</dbReference>
<keyword evidence="6 7" id="KW-0057">Aromatic amino acid biosynthesis</keyword>
<dbReference type="UniPathway" id="UPA00053">
    <property type="reaction ID" value="UER00088"/>
</dbReference>
<dbReference type="GO" id="GO:0008652">
    <property type="term" value="P:amino acid biosynthetic process"/>
    <property type="evidence" value="ECO:0007669"/>
    <property type="project" value="UniProtKB-KW"/>
</dbReference>
<feature type="binding site" evidence="7">
    <location>
        <position position="148"/>
    </location>
    <ligand>
        <name>substrate</name>
    </ligand>
</feature>
<dbReference type="InterPro" id="IPR000623">
    <property type="entry name" value="Shikimate_kinase/TSH1"/>
</dbReference>
<comment type="caution">
    <text evidence="7">Lacks conserved residue(s) required for the propagation of feature annotation.</text>
</comment>
<accession>A0A1H0D2I4</accession>
<dbReference type="GO" id="GO:0005524">
    <property type="term" value="F:ATP binding"/>
    <property type="evidence" value="ECO:0007669"/>
    <property type="project" value="UniProtKB-UniRule"/>
</dbReference>
<evidence type="ECO:0000256" key="4">
    <source>
        <dbReference type="ARBA" id="ARBA00022777"/>
    </source>
</evidence>
<name>A0A1H0D2I4_9BACT</name>
<keyword evidence="7" id="KW-0963">Cytoplasm</keyword>
<comment type="function">
    <text evidence="7">Catalyzes the specific phosphorylation of the 3-hydroxyl group of shikimic acid using ATP as a cosubstrate.</text>
</comment>